<feature type="region of interest" description="Disordered" evidence="1">
    <location>
        <begin position="159"/>
        <end position="253"/>
    </location>
</feature>
<reference evidence="2 3" key="1">
    <citation type="submission" date="2019-09" db="EMBL/GenBank/DDBJ databases">
        <title>A chromosome-level genome assembly of the Chinese tupelo Nyssa sinensis.</title>
        <authorList>
            <person name="Yang X."/>
            <person name="Kang M."/>
            <person name="Yang Y."/>
            <person name="Xiong H."/>
            <person name="Wang M."/>
            <person name="Zhang Z."/>
            <person name="Wang Z."/>
            <person name="Wu H."/>
            <person name="Ma T."/>
            <person name="Liu J."/>
            <person name="Xi Z."/>
        </authorList>
    </citation>
    <scope>NUCLEOTIDE SEQUENCE [LARGE SCALE GENOMIC DNA]</scope>
    <source>
        <strain evidence="2">J267</strain>
        <tissue evidence="2">Leaf</tissue>
    </source>
</reference>
<dbReference type="OrthoDB" id="680851at2759"/>
<keyword evidence="3" id="KW-1185">Reference proteome</keyword>
<dbReference type="PANTHER" id="PTHR34562:SF8">
    <property type="entry name" value="WPP DOMAIN-INTERACTING PROTEIN 1"/>
    <property type="match status" value="1"/>
</dbReference>
<organism evidence="2 3">
    <name type="scientific">Nyssa sinensis</name>
    <dbReference type="NCBI Taxonomy" id="561372"/>
    <lineage>
        <taxon>Eukaryota</taxon>
        <taxon>Viridiplantae</taxon>
        <taxon>Streptophyta</taxon>
        <taxon>Embryophyta</taxon>
        <taxon>Tracheophyta</taxon>
        <taxon>Spermatophyta</taxon>
        <taxon>Magnoliopsida</taxon>
        <taxon>eudicotyledons</taxon>
        <taxon>Gunneridae</taxon>
        <taxon>Pentapetalae</taxon>
        <taxon>asterids</taxon>
        <taxon>Cornales</taxon>
        <taxon>Nyssaceae</taxon>
        <taxon>Nyssa</taxon>
    </lineage>
</organism>
<dbReference type="Proteomes" id="UP000325577">
    <property type="component" value="Linkage Group LG4"/>
</dbReference>
<feature type="compositionally biased region" description="Basic and acidic residues" evidence="1">
    <location>
        <begin position="182"/>
        <end position="210"/>
    </location>
</feature>
<accession>A0A5J5A2D1</accession>
<sequence length="339" mass="37180">MVMDLESECSTPESVEDNEVITPERLGKVDETKIENNGSCGGEQINVDEKLLTDIKGKDVEVIESVNSSPLSVKSPSGFVGSSLPTVTKGGACRVQQQVQLNLRICLLRRSKRVVVGPTFAAGTDSENSEDWSSKSSTAASAPHLTYEIPAVVGYAHEKNRMKNPGGKNLGNLVTRGQQGKSRTETSKKPRGERVKIEKENSHSSMESDSRSSNFVSMQGTNSVTSNGIQSERSMNYDGENSDEVQDGEQQFSKEIRTGFGKENVGEFEDLSPEDLAADLSWEVKEEKSDNHRSSADWDPLVESILTLQSTQEALEKEVQKLREIGKEHISQFYDSTPG</sequence>
<evidence type="ECO:0000313" key="3">
    <source>
        <dbReference type="Proteomes" id="UP000325577"/>
    </source>
</evidence>
<protein>
    <submittedName>
        <fullName evidence="2">Uncharacterized protein</fullName>
    </submittedName>
</protein>
<evidence type="ECO:0000313" key="2">
    <source>
        <dbReference type="EMBL" id="KAA8523487.1"/>
    </source>
</evidence>
<dbReference type="PANTHER" id="PTHR34562">
    <property type="entry name" value="WPP DOMAIN-INTERACTING PROTEIN 2"/>
    <property type="match status" value="1"/>
</dbReference>
<dbReference type="AlphaFoldDB" id="A0A5J5A2D1"/>
<dbReference type="InterPro" id="IPR044696">
    <property type="entry name" value="WIP1/2/3"/>
</dbReference>
<proteinExistence type="predicted"/>
<name>A0A5J5A2D1_9ASTE</name>
<feature type="region of interest" description="Disordered" evidence="1">
    <location>
        <begin position="121"/>
        <end position="141"/>
    </location>
</feature>
<gene>
    <name evidence="2" type="ORF">F0562_009910</name>
</gene>
<feature type="compositionally biased region" description="Polar residues" evidence="1">
    <location>
        <begin position="214"/>
        <end position="234"/>
    </location>
</feature>
<dbReference type="EMBL" id="CM018047">
    <property type="protein sequence ID" value="KAA8523487.1"/>
    <property type="molecule type" value="Genomic_DNA"/>
</dbReference>
<evidence type="ECO:0000256" key="1">
    <source>
        <dbReference type="SAM" id="MobiDB-lite"/>
    </source>
</evidence>